<dbReference type="EMBL" id="VCGU01000002">
    <property type="protein sequence ID" value="TRY79333.1"/>
    <property type="molecule type" value="Genomic_DNA"/>
</dbReference>
<feature type="compositionally biased region" description="Low complexity" evidence="2">
    <location>
        <begin position="1032"/>
        <end position="1041"/>
    </location>
</feature>
<feature type="domain" description="Kinase D-interacting substrate of 220 kDa-like SAM" evidence="5">
    <location>
        <begin position="1335"/>
        <end position="1417"/>
    </location>
</feature>
<dbReference type="STRING" id="6832.A0A553PNS6"/>
<feature type="repeat" description="ANK" evidence="1">
    <location>
        <begin position="146"/>
        <end position="178"/>
    </location>
</feature>
<dbReference type="PANTHER" id="PTHR24116:SF0">
    <property type="entry name" value="KINASE D-INTERACTING SUBSTRATE OF 220 KDA"/>
    <property type="match status" value="1"/>
</dbReference>
<feature type="region of interest" description="Disordered" evidence="2">
    <location>
        <begin position="1021"/>
        <end position="1044"/>
    </location>
</feature>
<feature type="repeat" description="ANK" evidence="1">
    <location>
        <begin position="179"/>
        <end position="211"/>
    </location>
</feature>
<feature type="region of interest" description="Disordered" evidence="2">
    <location>
        <begin position="1210"/>
        <end position="1235"/>
    </location>
</feature>
<evidence type="ECO:0000259" key="4">
    <source>
        <dbReference type="Pfam" id="PF07693"/>
    </source>
</evidence>
<feature type="compositionally biased region" description="Basic and acidic residues" evidence="2">
    <location>
        <begin position="1677"/>
        <end position="1686"/>
    </location>
</feature>
<feature type="domain" description="KAP NTPase" evidence="4">
    <location>
        <begin position="516"/>
        <end position="1084"/>
    </location>
</feature>
<feature type="region of interest" description="Disordered" evidence="2">
    <location>
        <begin position="1295"/>
        <end position="1320"/>
    </location>
</feature>
<feature type="repeat" description="ANK" evidence="1">
    <location>
        <begin position="311"/>
        <end position="343"/>
    </location>
</feature>
<dbReference type="SMART" id="SM00248">
    <property type="entry name" value="ANK"/>
    <property type="match status" value="11"/>
</dbReference>
<evidence type="ECO:0000256" key="1">
    <source>
        <dbReference type="PROSITE-ProRule" id="PRU00023"/>
    </source>
</evidence>
<dbReference type="PANTHER" id="PTHR24116">
    <property type="entry name" value="KINASE D-INTERACTING SUBSTRATE OF 220 KDA"/>
    <property type="match status" value="1"/>
</dbReference>
<dbReference type="PRINTS" id="PR01415">
    <property type="entry name" value="ANKYRIN"/>
</dbReference>
<feature type="transmembrane region" description="Helical" evidence="3">
    <location>
        <begin position="744"/>
        <end position="766"/>
    </location>
</feature>
<feature type="region of interest" description="Disordered" evidence="2">
    <location>
        <begin position="1621"/>
        <end position="1686"/>
    </location>
</feature>
<dbReference type="SUPFAM" id="SSF48403">
    <property type="entry name" value="Ankyrin repeat"/>
    <property type="match status" value="1"/>
</dbReference>
<feature type="compositionally biased region" description="Basic and acidic residues" evidence="2">
    <location>
        <begin position="1652"/>
        <end position="1665"/>
    </location>
</feature>
<feature type="compositionally biased region" description="Pro residues" evidence="2">
    <location>
        <begin position="1307"/>
        <end position="1316"/>
    </location>
</feature>
<dbReference type="Pfam" id="PF07693">
    <property type="entry name" value="KAP_NTPase"/>
    <property type="match status" value="1"/>
</dbReference>
<gene>
    <name evidence="6" type="ORF">TCAL_06600</name>
</gene>
<dbReference type="Pfam" id="PF12796">
    <property type="entry name" value="Ank_2"/>
    <property type="match status" value="4"/>
</dbReference>
<keyword evidence="7" id="KW-1185">Reference proteome</keyword>
<dbReference type="GO" id="GO:0019887">
    <property type="term" value="F:protein kinase regulator activity"/>
    <property type="evidence" value="ECO:0007669"/>
    <property type="project" value="TreeGrafter"/>
</dbReference>
<dbReference type="InterPro" id="IPR011646">
    <property type="entry name" value="KAP_P-loop"/>
</dbReference>
<feature type="compositionally biased region" description="Low complexity" evidence="2">
    <location>
        <begin position="1214"/>
        <end position="1224"/>
    </location>
</feature>
<dbReference type="PROSITE" id="PS50297">
    <property type="entry name" value="ANK_REP_REGION"/>
    <property type="match status" value="8"/>
</dbReference>
<evidence type="ECO:0000256" key="2">
    <source>
        <dbReference type="SAM" id="MobiDB-lite"/>
    </source>
</evidence>
<keyword evidence="3" id="KW-1133">Transmembrane helix</keyword>
<proteinExistence type="predicted"/>
<keyword evidence="1" id="KW-0040">ANK repeat</keyword>
<evidence type="ECO:0000259" key="5">
    <source>
        <dbReference type="Pfam" id="PF23307"/>
    </source>
</evidence>
<comment type="caution">
    <text evidence="6">The sequence shown here is derived from an EMBL/GenBank/DDBJ whole genome shotgun (WGS) entry which is preliminary data.</text>
</comment>
<evidence type="ECO:0000313" key="6">
    <source>
        <dbReference type="EMBL" id="TRY79333.1"/>
    </source>
</evidence>
<dbReference type="GO" id="GO:0030165">
    <property type="term" value="F:PDZ domain binding"/>
    <property type="evidence" value="ECO:0007669"/>
    <property type="project" value="TreeGrafter"/>
</dbReference>
<dbReference type="InterPro" id="IPR052771">
    <property type="entry name" value="Neurotrophin_sig_adaptor"/>
</dbReference>
<dbReference type="OrthoDB" id="6084525at2759"/>
<dbReference type="Gene3D" id="1.25.40.20">
    <property type="entry name" value="Ankyrin repeat-containing domain"/>
    <property type="match status" value="4"/>
</dbReference>
<evidence type="ECO:0000313" key="7">
    <source>
        <dbReference type="Proteomes" id="UP000318571"/>
    </source>
</evidence>
<feature type="region of interest" description="Disordered" evidence="2">
    <location>
        <begin position="1713"/>
        <end position="1732"/>
    </location>
</feature>
<dbReference type="PROSITE" id="PS50088">
    <property type="entry name" value="ANK_REPEAT"/>
    <property type="match status" value="9"/>
</dbReference>
<feature type="transmembrane region" description="Helical" evidence="3">
    <location>
        <begin position="608"/>
        <end position="628"/>
    </location>
</feature>
<keyword evidence="3" id="KW-0472">Membrane</keyword>
<dbReference type="InterPro" id="IPR057092">
    <property type="entry name" value="SAM_KIDINS220"/>
</dbReference>
<organism evidence="6 7">
    <name type="scientific">Tigriopus californicus</name>
    <name type="common">Marine copepod</name>
    <dbReference type="NCBI Taxonomy" id="6832"/>
    <lineage>
        <taxon>Eukaryota</taxon>
        <taxon>Metazoa</taxon>
        <taxon>Ecdysozoa</taxon>
        <taxon>Arthropoda</taxon>
        <taxon>Crustacea</taxon>
        <taxon>Multicrustacea</taxon>
        <taxon>Hexanauplia</taxon>
        <taxon>Copepoda</taxon>
        <taxon>Harpacticoida</taxon>
        <taxon>Harpacticidae</taxon>
        <taxon>Tigriopus</taxon>
    </lineage>
</organism>
<dbReference type="OMA" id="WRHLCCL"/>
<dbReference type="InterPro" id="IPR036770">
    <property type="entry name" value="Ankyrin_rpt-contain_sf"/>
</dbReference>
<feature type="region of interest" description="Disordered" evidence="2">
    <location>
        <begin position="1745"/>
        <end position="1830"/>
    </location>
</feature>
<evidence type="ECO:0000256" key="3">
    <source>
        <dbReference type="SAM" id="Phobius"/>
    </source>
</evidence>
<feature type="region of interest" description="Disordered" evidence="2">
    <location>
        <begin position="1"/>
        <end position="33"/>
    </location>
</feature>
<feature type="repeat" description="ANK" evidence="1">
    <location>
        <begin position="344"/>
        <end position="376"/>
    </location>
</feature>
<name>A0A553PNS6_TIGCA</name>
<feature type="repeat" description="ANK" evidence="1">
    <location>
        <begin position="377"/>
        <end position="409"/>
    </location>
</feature>
<accession>A0A553PNS6</accession>
<feature type="repeat" description="ANK" evidence="1">
    <location>
        <begin position="278"/>
        <end position="310"/>
    </location>
</feature>
<feature type="repeat" description="ANK" evidence="1">
    <location>
        <begin position="245"/>
        <end position="277"/>
    </location>
</feature>
<feature type="repeat" description="ANK" evidence="1">
    <location>
        <begin position="410"/>
        <end position="442"/>
    </location>
</feature>
<sequence>MRSRNKSDSDLIYLAQAEEDDNLTPPDPSPRLRKVSSSIKEITNPAIKVLKRQITVSLEGVTSAIIKRDVSTTEMVGGLSNRAILELIRSNNLLGLKSFLESRHANIEDKDQDGLTPLMVSSDLGRLEFVKLLIANNADPKAEDEDKCTALHLAAKNGHVEVCEELIEAGADLNVLDIGNWTPMIWAAYSGHLSVVEALVNKGAEVNARGYHHVSGLIWASGRGFTDIVRFLLDHQAKVDVGDKYGTTALIWASRNGHKEAVDLLLKRDASVDVVGMYSWTPLLVATSRNHSGIVELLLEKSPNVNATDKDGMAALAIACKEGNDSIALKLIQAGAYVNVQDRAGDTNLIHACKGGHRTIVEALLKKFADVDIKGKENKTCLHWAIDKGHNSIVKILLNTNPDLEIRTVEGDTALLRAVRCRNGEVVQMLLEKKAKISVTDGKGDTALHIAMRARSKGIVEVLLRNPKHSQLLYRPNRQGETPYNIDASSPKTILGQVFGGRRLNTNEDSENILGYDLYSSALADILTEPTLSMPISVGLYAKWGSGKSFLLSKLRQEMKSFAREWLDPTFHMSPMLFIIILHIAAVVAVVVWMAMYLSDLGKLSTGVGLGSGVLLVVVSYLFLIGVWQGSYKYDWNSLYNLSLFLAKQFNSIKLILHVMFCHPPGPEWSGNINKVQPLKLLFTDQTKVITSAGGQNSVTQMIGSLLDEIEGQYGKIASRLFRAFRPQPVHSSSPKRWRKLCCLPYFVIYMVCFCCSLAIIILLCLSVHQEPAPLSTDLTLSDFVADPLAHSGINQKTRDSMVLAFLILFGVLVGVVLISNLYTLGNCFQSLMFSQRRHLQRTVAKLDVVKSEGYLQAVKGEVALMLDMIKGLDAFTNQQSRLVVVVDGLDSCEQSKVLSVLDAVHMLFSDKGSPFIILLAIDPHVITKAIELNLNVAYSDTSIGGNTYLKNIVHLPFFLQNSGLRKVRIALQVAATMKSKVTSNMSWVETEDTNSIVQGRKASVDLNAMGAKRYRYQRNNSMAKGPRSKMSDSLSSSVGSNLNKTMQGPQDLTKVLLSDDYFSDANPRSMRRLMNVLYVMGRLLKAFNIDFNWYHLASWANVTEQWPYRLSWIIFYAERNDEDLEDSTSLKTIYDRVKGAIPTQKEIEPLLELDRDEKKLDTFLNYHKKNLTLADLKVFLPFTINLDPFVKKVIKDEIQNMEEIGVTLEQMASSSSNSSSHFSQTGAPKAPLTRRQMMGLSRRVSQPDMAHMAALKPNAMPTIPSGLMYPPPPGAPPMWPYNMMYPYHQTNSYLGVDPHNSRHQTPSPPPSPQPKLTPREEKLPDLAQSLTMPPLSQRNVESVCDMIQNMEGLSSAMVSTYCSMIKNQNLSGPVLSHCELHDLKSVMGMNFGDWETFRMVIQNLRALEKKANRDSRNVKFTISPERELVSSEGKTITTSTTTTTSSIATRASIETVSRTKHLKHQTSIEKQITMEDQMISGLLSTLNEEAQEDILTEEMEHISSSGNLSDLEERRAESDIVYLSHTTSPSPGVQNRREQAMTDASMENGVTDWINNRIIVSSIGGTSSVTSSTTELKSLVSVPTSPTATATTQSFKSPRPSLKKVDTVTKMRHLRDRLDSVQGERLNLAEKPEDDDDDPYAWISQTAPASPDDKRRRCKSETRNDSATSLFPLNTKNEEFGDPSDRSYVSATSIEKLNKVKRKFKQAMDISGIPASNKNRPSSAKVIPAEKEKKGFFQKLRRYASEHHGDDAIQQLPVESGSEDERLSSGASSPEQVTVARRPSLSRGPHVQDLFVHRRSSKENPTLVAVLPDGSIIPSSKHAHAPKDI</sequence>
<dbReference type="InterPro" id="IPR002110">
    <property type="entry name" value="Ankyrin_rpt"/>
</dbReference>
<dbReference type="Pfam" id="PF23307">
    <property type="entry name" value="SAM_KIDINS220"/>
    <property type="match status" value="1"/>
</dbReference>
<feature type="repeat" description="ANK" evidence="1">
    <location>
        <begin position="113"/>
        <end position="145"/>
    </location>
</feature>
<protein>
    <submittedName>
        <fullName evidence="6">Uncharacterized protein</fullName>
    </submittedName>
</protein>
<dbReference type="Proteomes" id="UP000318571">
    <property type="component" value="Chromosome 6"/>
</dbReference>
<reference evidence="6 7" key="1">
    <citation type="journal article" date="2018" name="Nat. Ecol. Evol.">
        <title>Genomic signatures of mitonuclear coevolution across populations of Tigriopus californicus.</title>
        <authorList>
            <person name="Barreto F.S."/>
            <person name="Watson E.T."/>
            <person name="Lima T.G."/>
            <person name="Willett C.S."/>
            <person name="Edmands S."/>
            <person name="Li W."/>
            <person name="Burton R.S."/>
        </authorList>
    </citation>
    <scope>NUCLEOTIDE SEQUENCE [LARGE SCALE GENOMIC DNA]</scope>
    <source>
        <strain evidence="6 7">San Diego</strain>
    </source>
</reference>
<keyword evidence="3" id="KW-0812">Transmembrane</keyword>
<feature type="compositionally biased region" description="Polar residues" evidence="2">
    <location>
        <begin position="1666"/>
        <end position="1676"/>
    </location>
</feature>
<feature type="transmembrane region" description="Helical" evidence="3">
    <location>
        <begin position="576"/>
        <end position="596"/>
    </location>
</feature>
<feature type="transmembrane region" description="Helical" evidence="3">
    <location>
        <begin position="802"/>
        <end position="823"/>
    </location>
</feature>